<gene>
    <name evidence="4" type="ORF">DFR60_10345</name>
</gene>
<feature type="chain" id="PRO_5038720527" description="Ig-like domain-containing protein" evidence="3">
    <location>
        <begin position="27"/>
        <end position="521"/>
    </location>
</feature>
<evidence type="ECO:0000256" key="2">
    <source>
        <dbReference type="SAM" id="Phobius"/>
    </source>
</evidence>
<organism evidence="4 5">
    <name type="scientific">Hungatella effluvii</name>
    <dbReference type="NCBI Taxonomy" id="1096246"/>
    <lineage>
        <taxon>Bacteria</taxon>
        <taxon>Bacillati</taxon>
        <taxon>Bacillota</taxon>
        <taxon>Clostridia</taxon>
        <taxon>Lachnospirales</taxon>
        <taxon>Lachnospiraceae</taxon>
        <taxon>Hungatella</taxon>
    </lineage>
</organism>
<dbReference type="AlphaFoldDB" id="A0A2V3Y847"/>
<keyword evidence="2" id="KW-0812">Transmembrane</keyword>
<dbReference type="EMBL" id="QJKD01000003">
    <property type="protein sequence ID" value="PXX54995.1"/>
    <property type="molecule type" value="Genomic_DNA"/>
</dbReference>
<feature type="region of interest" description="Disordered" evidence="1">
    <location>
        <begin position="189"/>
        <end position="208"/>
    </location>
</feature>
<evidence type="ECO:0000313" key="4">
    <source>
        <dbReference type="EMBL" id="PXX54995.1"/>
    </source>
</evidence>
<comment type="caution">
    <text evidence="4">The sequence shown here is derived from an EMBL/GenBank/DDBJ whole genome shotgun (WGS) entry which is preliminary data.</text>
</comment>
<dbReference type="RefSeq" id="WP_110322120.1">
    <property type="nucleotide sequence ID" value="NZ_QJKD01000003.1"/>
</dbReference>
<evidence type="ECO:0000313" key="5">
    <source>
        <dbReference type="Proteomes" id="UP000248057"/>
    </source>
</evidence>
<evidence type="ECO:0008006" key="6">
    <source>
        <dbReference type="Google" id="ProtNLM"/>
    </source>
</evidence>
<dbReference type="Proteomes" id="UP000248057">
    <property type="component" value="Unassembled WGS sequence"/>
</dbReference>
<protein>
    <recommendedName>
        <fullName evidence="6">Ig-like domain-containing protein</fullName>
    </recommendedName>
</protein>
<feature type="compositionally biased region" description="Acidic residues" evidence="1">
    <location>
        <begin position="238"/>
        <end position="253"/>
    </location>
</feature>
<keyword evidence="3" id="KW-0732">Signal</keyword>
<dbReference type="GeneID" id="86060560"/>
<feature type="region of interest" description="Disordered" evidence="1">
    <location>
        <begin position="215"/>
        <end position="276"/>
    </location>
</feature>
<keyword evidence="5" id="KW-1185">Reference proteome</keyword>
<feature type="transmembrane region" description="Helical" evidence="2">
    <location>
        <begin position="489"/>
        <end position="511"/>
    </location>
</feature>
<feature type="signal peptide" evidence="3">
    <location>
        <begin position="1"/>
        <end position="26"/>
    </location>
</feature>
<name>A0A2V3Y847_9FIRM</name>
<evidence type="ECO:0000256" key="3">
    <source>
        <dbReference type="SAM" id="SignalP"/>
    </source>
</evidence>
<evidence type="ECO:0000256" key="1">
    <source>
        <dbReference type="SAM" id="MobiDB-lite"/>
    </source>
</evidence>
<feature type="compositionally biased region" description="Gly residues" evidence="1">
    <location>
        <begin position="194"/>
        <end position="203"/>
    </location>
</feature>
<reference evidence="4 5" key="1">
    <citation type="submission" date="2018-05" db="EMBL/GenBank/DDBJ databases">
        <title>Genomic Encyclopedia of Type Strains, Phase IV (KMG-IV): sequencing the most valuable type-strain genomes for metagenomic binning, comparative biology and taxonomic classification.</title>
        <authorList>
            <person name="Goeker M."/>
        </authorList>
    </citation>
    <scope>NUCLEOTIDE SEQUENCE [LARGE SCALE GENOMIC DNA]</scope>
    <source>
        <strain evidence="4 5">DSM 24995</strain>
    </source>
</reference>
<feature type="compositionally biased region" description="Low complexity" evidence="1">
    <location>
        <begin position="222"/>
        <end position="237"/>
    </location>
</feature>
<sequence>MIKKRKTEFLFLCGFFVWSLSVSAFGAVDSAISAADYFSERKLDEEDGYTVRGTEDEGHGPGITAAASVAEESQGETGPKIHDVTMGEKYHEEFGLYEQSLNNQYFLYSNVENGGITDQPVYVDIPADLIFTMEKDGVPMAYSSKQRVGEKGTYVLRITAIYDKNVPLSEQEEYRSVFRFRIDDKAPAAAAEEGGNGGAGLPDGLGANWASVEEGDIIGPNGETAGSEGESEPAAGETESEAPDGETEPETREEETKPDETGGALTEESQTTRVQTYDKTKNLYRIVFSNGFAFSSNVPENMITSSAVRLTLDKDSSCQLYRGEEEVPWEADTVLTEYGQYRLVSGEEEFRFEITNTYVNRSEFKAPVGTEVTGITFNDETLRLTDRYSFAMTEDGKYTISLTGEDGERHRVILNRDTAPPEFTVAVERQKAAITYLADDMAAITLKKGGEEPKPFSSTVVTAPGRYVLTVTDRAGNESSQEFTLRYHLNAYAVTAILLIVAGIAGGVVFLTRKKRNLGVR</sequence>
<keyword evidence="2" id="KW-0472">Membrane</keyword>
<keyword evidence="2" id="KW-1133">Transmembrane helix</keyword>
<proteinExistence type="predicted"/>
<accession>A0A2V3Y847</accession>